<comment type="function">
    <text evidence="9">Translation elongation factor that catalyzes the GTP-dependent binding of aminoacyl-tRNA (aa-tRNA) to the A-site of ribosomes during the elongation phase of protein synthesis. Base pairing between the mRNA codon and the aa-tRNA anticodon promotes GTP hydrolysis, releasing the aa-tRNA from EEF1A1 and allowing its accommodation into the ribosome. The growing protein chain is subsequently transferred from the P-site peptidyl tRNA to the A-site aa-tRNA, extending it by one amino acid through ribosome-catalyzed peptide bond formation.</text>
</comment>
<feature type="domain" description="Tr-type G" evidence="11">
    <location>
        <begin position="5"/>
        <end position="222"/>
    </location>
</feature>
<dbReference type="SUPFAM" id="SSF50447">
    <property type="entry name" value="Translation proteins"/>
    <property type="match status" value="1"/>
</dbReference>
<evidence type="ECO:0000256" key="10">
    <source>
        <dbReference type="RuleBase" id="RU000325"/>
    </source>
</evidence>
<dbReference type="InterPro" id="IPR000795">
    <property type="entry name" value="T_Tr_GTP-bd_dom"/>
</dbReference>
<dbReference type="GO" id="GO:0003746">
    <property type="term" value="F:translation elongation factor activity"/>
    <property type="evidence" value="ECO:0007669"/>
    <property type="project" value="UniProtKB-UniRule"/>
</dbReference>
<accession>A0A672HE59</accession>
<dbReference type="GO" id="GO:0005737">
    <property type="term" value="C:cytoplasm"/>
    <property type="evidence" value="ECO:0007669"/>
    <property type="project" value="UniProtKB-SubCell"/>
</dbReference>
<dbReference type="CDD" id="cd03705">
    <property type="entry name" value="EF1_alpha_III"/>
    <property type="match status" value="1"/>
</dbReference>
<dbReference type="AlphaFoldDB" id="A0A672HE59"/>
<comment type="function">
    <text evidence="10">This protein promotes the GTP-dependent binding of aminoacyl-tRNA to the A-site of ribosomes during protein biosynthesis.</text>
</comment>
<evidence type="ECO:0000256" key="6">
    <source>
        <dbReference type="ARBA" id="ARBA00022917"/>
    </source>
</evidence>
<dbReference type="FunFam" id="2.40.30.10:FF:000003">
    <property type="entry name" value="Elongation factor 1-alpha"/>
    <property type="match status" value="1"/>
</dbReference>
<evidence type="ECO:0000256" key="8">
    <source>
        <dbReference type="ARBA" id="ARBA00049117"/>
    </source>
</evidence>
<dbReference type="NCBIfam" id="NF008969">
    <property type="entry name" value="PRK12317.1"/>
    <property type="match status" value="1"/>
</dbReference>
<dbReference type="FunFam" id="3.40.50.300:FF:000090">
    <property type="entry name" value="Elongation factor 1-alpha"/>
    <property type="match status" value="1"/>
</dbReference>
<dbReference type="FunFam" id="2.40.30.10:FF:000005">
    <property type="entry name" value="Elongation factor 1-alpha"/>
    <property type="match status" value="1"/>
</dbReference>
<organism evidence="12 13">
    <name type="scientific">Salarias fasciatus</name>
    <name type="common">Jewelled blenny</name>
    <name type="synonym">Blennius fasciatus</name>
    <dbReference type="NCBI Taxonomy" id="181472"/>
    <lineage>
        <taxon>Eukaryota</taxon>
        <taxon>Metazoa</taxon>
        <taxon>Chordata</taxon>
        <taxon>Craniata</taxon>
        <taxon>Vertebrata</taxon>
        <taxon>Euteleostomi</taxon>
        <taxon>Actinopterygii</taxon>
        <taxon>Neopterygii</taxon>
        <taxon>Teleostei</taxon>
        <taxon>Neoteleostei</taxon>
        <taxon>Acanthomorphata</taxon>
        <taxon>Ovalentaria</taxon>
        <taxon>Blenniimorphae</taxon>
        <taxon>Blenniiformes</taxon>
        <taxon>Blennioidei</taxon>
        <taxon>Blenniidae</taxon>
        <taxon>Salariinae</taxon>
        <taxon>Salarias</taxon>
    </lineage>
</organism>
<dbReference type="SUPFAM" id="SSF52540">
    <property type="entry name" value="P-loop containing nucleoside triphosphate hydrolases"/>
    <property type="match status" value="1"/>
</dbReference>
<dbReference type="PROSITE" id="PS51722">
    <property type="entry name" value="G_TR_2"/>
    <property type="match status" value="1"/>
</dbReference>
<dbReference type="InterPro" id="IPR050100">
    <property type="entry name" value="TRAFAC_GTPase_members"/>
</dbReference>
<dbReference type="InterPro" id="IPR009000">
    <property type="entry name" value="Transl_B-barrel_sf"/>
</dbReference>
<sequence>MGKEKTHINIVVIGHVDSGKSTSTGHLIYKCGGIDKRTIEKFEKEAAEMGKGSFKYAWVLDKLKAERERGITIDIALWKFETSKYYVTIIDAPGHRDFIKNMITGTSQADCAVLIVAAGTGEFEAGISKNGQTREHALLAFTLGPRFNEIKKEVSTYIKKIGYNPAAVAFVPISGWHGDNMIEASSKMPWYKGWKIERKEGNASGGTLLEALDAILPPSRPTDKALRLPLQDVYKIGGIGTVPVGRVETGILKPGMVVTFAPPNLTTEVKSVEMHHESLPEAVPGDNVGFNIKNVSVKEIRRGFVAGDSKNDPPKGAASFTAQVIVLNHPGQISAGYAPVLDCHTAHIACKFNELVEKIDRRSGKKLEDNPKFVKSGDAAIVNMIPQKPMVVESFQEYPPLGRFAVRDMRQTVAVGVIKSVETKEVTGKTTKAGEKAQKKK</sequence>
<keyword evidence="6" id="KW-0648">Protein biosynthesis</keyword>
<reference evidence="12" key="2">
    <citation type="submission" date="2025-08" db="UniProtKB">
        <authorList>
            <consortium name="Ensembl"/>
        </authorList>
    </citation>
    <scope>IDENTIFICATION</scope>
</reference>
<dbReference type="CDD" id="cd01883">
    <property type="entry name" value="EF1_alpha"/>
    <property type="match status" value="1"/>
</dbReference>
<keyword evidence="7 10" id="KW-0342">GTP-binding</keyword>
<keyword evidence="3" id="KW-0963">Cytoplasm</keyword>
<dbReference type="PROSITE" id="PS00301">
    <property type="entry name" value="G_TR_1"/>
    <property type="match status" value="1"/>
</dbReference>
<protein>
    <recommendedName>
        <fullName evidence="10">Elongation factor 1-alpha</fullName>
    </recommendedName>
</protein>
<dbReference type="InterPro" id="IPR004539">
    <property type="entry name" value="Transl_elong_EF1A_euk/arc"/>
</dbReference>
<evidence type="ECO:0000256" key="7">
    <source>
        <dbReference type="ARBA" id="ARBA00023134"/>
    </source>
</evidence>
<reference evidence="12" key="3">
    <citation type="submission" date="2025-09" db="UniProtKB">
        <authorList>
            <consortium name="Ensembl"/>
        </authorList>
    </citation>
    <scope>IDENTIFICATION</scope>
</reference>
<dbReference type="Gene3D" id="2.40.30.10">
    <property type="entry name" value="Translation factors"/>
    <property type="match status" value="2"/>
</dbReference>
<dbReference type="SUPFAM" id="SSF50465">
    <property type="entry name" value="EF-Tu/eEF-1alpha/eIF2-gamma C-terminal domain"/>
    <property type="match status" value="1"/>
</dbReference>
<evidence type="ECO:0000256" key="3">
    <source>
        <dbReference type="ARBA" id="ARBA00022490"/>
    </source>
</evidence>
<dbReference type="InterPro" id="IPR031157">
    <property type="entry name" value="G_TR_CS"/>
</dbReference>
<comment type="subcellular location">
    <subcellularLocation>
        <location evidence="1">Cytoplasm</location>
    </subcellularLocation>
</comment>
<proteinExistence type="inferred from homology"/>
<comment type="similarity">
    <text evidence="2 10">Belongs to the TRAFAC class translation factor GTPase superfamily. Classic translation factor GTPase family. EF-Tu/EF-1A subfamily.</text>
</comment>
<comment type="catalytic activity">
    <reaction evidence="8">
        <text>GTP + H2O = GDP + phosphate + H(+)</text>
        <dbReference type="Rhea" id="RHEA:19669"/>
        <dbReference type="ChEBI" id="CHEBI:15377"/>
        <dbReference type="ChEBI" id="CHEBI:15378"/>
        <dbReference type="ChEBI" id="CHEBI:37565"/>
        <dbReference type="ChEBI" id="CHEBI:43474"/>
        <dbReference type="ChEBI" id="CHEBI:58189"/>
    </reaction>
    <physiologicalReaction direction="left-to-right" evidence="8">
        <dbReference type="Rhea" id="RHEA:19670"/>
    </physiologicalReaction>
</comment>
<dbReference type="CDD" id="cd03693">
    <property type="entry name" value="EF1_alpha_II"/>
    <property type="match status" value="1"/>
</dbReference>
<dbReference type="PRINTS" id="PR00315">
    <property type="entry name" value="ELONGATNFCT"/>
</dbReference>
<dbReference type="GO" id="GO:0003924">
    <property type="term" value="F:GTPase activity"/>
    <property type="evidence" value="ECO:0007669"/>
    <property type="project" value="UniProtKB-UniRule"/>
</dbReference>
<dbReference type="Proteomes" id="UP000472267">
    <property type="component" value="Chromosome 22"/>
</dbReference>
<dbReference type="Pfam" id="PF03144">
    <property type="entry name" value="GTP_EFTU_D2"/>
    <property type="match status" value="1"/>
</dbReference>
<dbReference type="GO" id="GO:0005525">
    <property type="term" value="F:GTP binding"/>
    <property type="evidence" value="ECO:0007669"/>
    <property type="project" value="UniProtKB-UniRule"/>
</dbReference>
<evidence type="ECO:0000259" key="11">
    <source>
        <dbReference type="PROSITE" id="PS51722"/>
    </source>
</evidence>
<dbReference type="Pfam" id="PF00009">
    <property type="entry name" value="GTP_EFTU"/>
    <property type="match status" value="1"/>
</dbReference>
<name>A0A672HE59_SALFA</name>
<reference evidence="12" key="1">
    <citation type="submission" date="2019-06" db="EMBL/GenBank/DDBJ databases">
        <authorList>
            <consortium name="Wellcome Sanger Institute Data Sharing"/>
        </authorList>
    </citation>
    <scope>NUCLEOTIDE SEQUENCE [LARGE SCALE GENOMIC DNA]</scope>
</reference>
<dbReference type="Gene3D" id="3.40.50.300">
    <property type="entry name" value="P-loop containing nucleotide triphosphate hydrolases"/>
    <property type="match status" value="1"/>
</dbReference>
<evidence type="ECO:0000256" key="9">
    <source>
        <dbReference type="ARBA" id="ARBA00054168"/>
    </source>
</evidence>
<evidence type="ECO:0000256" key="1">
    <source>
        <dbReference type="ARBA" id="ARBA00004496"/>
    </source>
</evidence>
<dbReference type="InterPro" id="IPR009001">
    <property type="entry name" value="Transl_elong_EF1A/Init_IF2_C"/>
</dbReference>
<keyword evidence="13" id="KW-1185">Reference proteome</keyword>
<evidence type="ECO:0000256" key="5">
    <source>
        <dbReference type="ARBA" id="ARBA00022768"/>
    </source>
</evidence>
<keyword evidence="4 10" id="KW-0547">Nucleotide-binding</keyword>
<dbReference type="NCBIfam" id="TIGR00483">
    <property type="entry name" value="EF-1_alpha"/>
    <property type="match status" value="1"/>
</dbReference>
<evidence type="ECO:0000313" key="13">
    <source>
        <dbReference type="Proteomes" id="UP000472267"/>
    </source>
</evidence>
<dbReference type="Pfam" id="PF22594">
    <property type="entry name" value="GTP-eEF1A_C"/>
    <property type="match status" value="1"/>
</dbReference>
<dbReference type="InterPro" id="IPR054696">
    <property type="entry name" value="GTP-eEF1A_C"/>
</dbReference>
<dbReference type="PANTHER" id="PTHR23115">
    <property type="entry name" value="TRANSLATION FACTOR"/>
    <property type="match status" value="1"/>
</dbReference>
<evidence type="ECO:0000313" key="12">
    <source>
        <dbReference type="Ensembl" id="ENSSFAP00005027463.1"/>
    </source>
</evidence>
<keyword evidence="5 10" id="KW-0251">Elongation factor</keyword>
<dbReference type="InterPro" id="IPR004161">
    <property type="entry name" value="EFTu-like_2"/>
</dbReference>
<evidence type="ECO:0000256" key="4">
    <source>
        <dbReference type="ARBA" id="ARBA00022741"/>
    </source>
</evidence>
<dbReference type="InterPro" id="IPR027417">
    <property type="entry name" value="P-loop_NTPase"/>
</dbReference>
<dbReference type="Ensembl" id="ENSSFAT00005028510.1">
    <property type="protein sequence ID" value="ENSSFAP00005027463.1"/>
    <property type="gene ID" value="ENSSFAG00005013997.1"/>
</dbReference>
<evidence type="ECO:0000256" key="2">
    <source>
        <dbReference type="ARBA" id="ARBA00007249"/>
    </source>
</evidence>
<gene>
    <name evidence="12" type="primary">LOC115409115</name>
</gene>